<evidence type="ECO:0000256" key="4">
    <source>
        <dbReference type="ARBA" id="ARBA00022692"/>
    </source>
</evidence>
<evidence type="ECO:0000313" key="8">
    <source>
        <dbReference type="EMBL" id="RAK27854.1"/>
    </source>
</evidence>
<keyword evidence="4 7" id="KW-0812">Transmembrane</keyword>
<dbReference type="EMBL" id="QLMK01000008">
    <property type="protein sequence ID" value="RAK27854.1"/>
    <property type="molecule type" value="Genomic_DNA"/>
</dbReference>
<feature type="transmembrane region" description="Helical" evidence="7">
    <location>
        <begin position="29"/>
        <end position="50"/>
    </location>
</feature>
<evidence type="ECO:0000256" key="2">
    <source>
        <dbReference type="ARBA" id="ARBA00008929"/>
    </source>
</evidence>
<feature type="transmembrane region" description="Helical" evidence="7">
    <location>
        <begin position="212"/>
        <end position="235"/>
    </location>
</feature>
<protein>
    <submittedName>
        <fullName evidence="8">Tetrathionate reductase subunit C</fullName>
    </submittedName>
</protein>
<dbReference type="Pfam" id="PF03916">
    <property type="entry name" value="NrfD"/>
    <property type="match status" value="1"/>
</dbReference>
<evidence type="ECO:0000256" key="7">
    <source>
        <dbReference type="SAM" id="Phobius"/>
    </source>
</evidence>
<sequence length="328" mass="36233">MGADQLAAISAIIAAGCAWAPAQSDWAKLSPSVNTLLLICAVTAPVSLLADLHQPGRFWHFYTNFTPWSWMSWGAVLLPIFAGLSVVFCALWWLGWQRLQRLVALALIVSAISILIYTGSEIMVLRSRPLWHTYFVPINLALTAWLATIGGMILIAKFLPRHFPPLPEKPVLILASLAAISLIITALCWGILGVAGHEPSFAYAYALFAQYPAWRLSLIGSIAAGLLVVAMLWFWSRRETGWFFQFFLAVLLLGSAWVFRWVIFMNVQSVPKYGAGLYLYTMPLGADGLLGIVGIFGLFIAMIAIVTFALSVFPKSPFLKSKQYNFQS</sequence>
<dbReference type="PANTHER" id="PTHR34856">
    <property type="entry name" value="PROTEIN NRFD"/>
    <property type="match status" value="1"/>
</dbReference>
<dbReference type="Gene3D" id="1.20.1630.10">
    <property type="entry name" value="Formate dehydrogenase/DMSO reductase domain"/>
    <property type="match status" value="1"/>
</dbReference>
<evidence type="ECO:0000256" key="3">
    <source>
        <dbReference type="ARBA" id="ARBA00022475"/>
    </source>
</evidence>
<comment type="caution">
    <text evidence="8">The sequence shown here is derived from an EMBL/GenBank/DDBJ whole genome shotgun (WGS) entry which is preliminary data.</text>
</comment>
<dbReference type="InterPro" id="IPR052049">
    <property type="entry name" value="Electron_transfer_protein"/>
</dbReference>
<feature type="transmembrane region" description="Helical" evidence="7">
    <location>
        <begin position="70"/>
        <end position="95"/>
    </location>
</feature>
<reference evidence="8 9" key="1">
    <citation type="submission" date="2018-06" db="EMBL/GenBank/DDBJ databases">
        <title>Genomic Encyclopedia of Type Strains, Phase IV (KMG-IV): sequencing the most valuable type-strain genomes for metagenomic binning, comparative biology and taxonomic classification.</title>
        <authorList>
            <person name="Goeker M."/>
        </authorList>
    </citation>
    <scope>NUCLEOTIDE SEQUENCE [LARGE SCALE GENOMIC DNA]</scope>
    <source>
        <strain evidence="8 9">DSM 26720</strain>
    </source>
</reference>
<proteinExistence type="inferred from homology"/>
<gene>
    <name evidence="8" type="ORF">C7374_10859</name>
</gene>
<keyword evidence="3" id="KW-1003">Cell membrane</keyword>
<dbReference type="AlphaFoldDB" id="A0A364JUD7"/>
<feature type="transmembrane region" description="Helical" evidence="7">
    <location>
        <begin position="171"/>
        <end position="192"/>
    </location>
</feature>
<keyword evidence="9" id="KW-1185">Reference proteome</keyword>
<dbReference type="GO" id="GO:0005886">
    <property type="term" value="C:plasma membrane"/>
    <property type="evidence" value="ECO:0007669"/>
    <property type="project" value="UniProtKB-SubCell"/>
</dbReference>
<keyword evidence="5 7" id="KW-1133">Transmembrane helix</keyword>
<comment type="subcellular location">
    <subcellularLocation>
        <location evidence="1">Cell membrane</location>
        <topology evidence="1">Multi-pass membrane protein</topology>
    </subcellularLocation>
</comment>
<evidence type="ECO:0000313" key="9">
    <source>
        <dbReference type="Proteomes" id="UP000249453"/>
    </source>
</evidence>
<organism evidence="8 9">
    <name type="scientific">Falsochrobactrum ovis</name>
    <dbReference type="NCBI Taxonomy" id="1293442"/>
    <lineage>
        <taxon>Bacteria</taxon>
        <taxon>Pseudomonadati</taxon>
        <taxon>Pseudomonadota</taxon>
        <taxon>Alphaproteobacteria</taxon>
        <taxon>Hyphomicrobiales</taxon>
        <taxon>Brucellaceae</taxon>
        <taxon>Falsochrobactrum</taxon>
    </lineage>
</organism>
<feature type="transmembrane region" description="Helical" evidence="7">
    <location>
        <begin position="6"/>
        <end position="22"/>
    </location>
</feature>
<comment type="similarity">
    <text evidence="2">Belongs to the NrfD family.</text>
</comment>
<feature type="transmembrane region" description="Helical" evidence="7">
    <location>
        <begin position="140"/>
        <end position="159"/>
    </location>
</feature>
<feature type="transmembrane region" description="Helical" evidence="7">
    <location>
        <begin position="242"/>
        <end position="263"/>
    </location>
</feature>
<evidence type="ECO:0000256" key="6">
    <source>
        <dbReference type="ARBA" id="ARBA00023136"/>
    </source>
</evidence>
<name>A0A364JUD7_9HYPH</name>
<accession>A0A364JUD7</accession>
<feature type="transmembrane region" description="Helical" evidence="7">
    <location>
        <begin position="102"/>
        <end position="120"/>
    </location>
</feature>
<evidence type="ECO:0000256" key="5">
    <source>
        <dbReference type="ARBA" id="ARBA00022989"/>
    </source>
</evidence>
<dbReference type="PANTHER" id="PTHR34856:SF2">
    <property type="entry name" value="PROTEIN NRFD"/>
    <property type="match status" value="1"/>
</dbReference>
<dbReference type="InterPro" id="IPR005614">
    <property type="entry name" value="NrfD-like"/>
</dbReference>
<keyword evidence="6 7" id="KW-0472">Membrane</keyword>
<evidence type="ECO:0000256" key="1">
    <source>
        <dbReference type="ARBA" id="ARBA00004651"/>
    </source>
</evidence>
<dbReference type="RefSeq" id="WP_245412628.1">
    <property type="nucleotide sequence ID" value="NZ_JBHEEY010000008.1"/>
</dbReference>
<feature type="transmembrane region" description="Helical" evidence="7">
    <location>
        <begin position="289"/>
        <end position="313"/>
    </location>
</feature>
<dbReference type="Proteomes" id="UP000249453">
    <property type="component" value="Unassembled WGS sequence"/>
</dbReference>